<feature type="coiled-coil region" evidence="1">
    <location>
        <begin position="637"/>
        <end position="674"/>
    </location>
</feature>
<evidence type="ECO:0000313" key="4">
    <source>
        <dbReference type="Proteomes" id="UP000308267"/>
    </source>
</evidence>
<feature type="compositionally biased region" description="Polar residues" evidence="2">
    <location>
        <begin position="425"/>
        <end position="451"/>
    </location>
</feature>
<protein>
    <submittedName>
        <fullName evidence="3">Uncharacterized protein</fullName>
    </submittedName>
</protein>
<feature type="compositionally biased region" description="Low complexity" evidence="2">
    <location>
        <begin position="691"/>
        <end position="702"/>
    </location>
</feature>
<gene>
    <name evidence="3" type="ORF">CRM22_008999</name>
</gene>
<keyword evidence="1" id="KW-0175">Coiled coil</keyword>
<feature type="coiled-coil region" evidence="1">
    <location>
        <begin position="774"/>
        <end position="808"/>
    </location>
</feature>
<name>A0A4S2L994_OPIFE</name>
<dbReference type="AlphaFoldDB" id="A0A4S2L994"/>
<dbReference type="EMBL" id="SJOL01008805">
    <property type="protein sequence ID" value="TGZ59573.1"/>
    <property type="molecule type" value="Genomic_DNA"/>
</dbReference>
<feature type="region of interest" description="Disordered" evidence="2">
    <location>
        <begin position="683"/>
        <end position="702"/>
    </location>
</feature>
<feature type="region of interest" description="Disordered" evidence="2">
    <location>
        <begin position="500"/>
        <end position="597"/>
    </location>
</feature>
<dbReference type="Proteomes" id="UP000308267">
    <property type="component" value="Unassembled WGS sequence"/>
</dbReference>
<organism evidence="3 4">
    <name type="scientific">Opisthorchis felineus</name>
    <dbReference type="NCBI Taxonomy" id="147828"/>
    <lineage>
        <taxon>Eukaryota</taxon>
        <taxon>Metazoa</taxon>
        <taxon>Spiralia</taxon>
        <taxon>Lophotrochozoa</taxon>
        <taxon>Platyhelminthes</taxon>
        <taxon>Trematoda</taxon>
        <taxon>Digenea</taxon>
        <taxon>Opisthorchiida</taxon>
        <taxon>Opisthorchiata</taxon>
        <taxon>Opisthorchiidae</taxon>
        <taxon>Opisthorchis</taxon>
    </lineage>
</organism>
<feature type="region of interest" description="Disordered" evidence="2">
    <location>
        <begin position="423"/>
        <end position="488"/>
    </location>
</feature>
<feature type="compositionally biased region" description="Basic and acidic residues" evidence="2">
    <location>
        <begin position="455"/>
        <end position="467"/>
    </location>
</feature>
<evidence type="ECO:0000256" key="2">
    <source>
        <dbReference type="SAM" id="MobiDB-lite"/>
    </source>
</evidence>
<sequence length="889" mass="101478">MTVQSDHTVSTEEDLMQVAHGLVEDVLTSVQSNTHGQDERKDASEIPTCLSECVEVEEKENGVSPMHQGGTKHIITSAYFDTNMRPLSKQNSLEERAPQSTCHECSSSTNVSIPIAPSDPLKDLHSNLSGDPSVVTTACTEKYFTRVRNPGVGAVSPNTLCNSLNQTSTSTVNYGAKNPPERRTLPASEQRRDVYLQDIRRSKTTYQQPYYSSSLYGQSLRGNPMERNRGLEPLERKLRPFNTAALPTYTPSRIYLLSLQQSKPESYSSPPTAFSQTTFRSEYHKIEEYRSSPYRPVLNEFVPRLSSPVAEDSFRLGSKHRPNKSVVNRHIREQPETKNNSAKCTTCGLAWWQPLNTRSLGSPLPEPRRDVVNRMASQQAIRDEVMARAIAQAEKVAIADKHRKFQTIRERVREAIREDNKRNVDSNMCSNNLRRNRSVTASRRFMTSSIAPQRDVPDGSESKERKAATRSKQSPDEVSPYPRDYRWPTRQSEQFYTRLTQNGISASKSQSLTRPKGKTRSPSRWKTENSRYGEHTLMDRSQTKESKARSRRKVVKETSKPSSTAEKPELLRKAQSSINFGERSEKVTKSSGKKPNPTLLVTKLRQRCQSIGRELDRLAESRRQVDRFVPTDSDETMESLTAANQALHDRLNELQALQLEREKTLKKARVLVEDLITEQTAHAESIRNNVPSDSHASSDSLSPLTYDQEISFKPRNYFSTERRKDCEVLFRSRGLRQPSYDRTNKSHTYDFGDAQWYERTGKIGGRANNTQRILERLREDFAYLSRNVTQIEAKARDAAQAVNKLMQQACYLDDDQCIGPSENCEHTLKCLSSRMDVSPRISDSFTRSRTLPRNFDSFKHTSLRMEHQSQYCKGNRHLPYRPVAWDSRE</sequence>
<proteinExistence type="predicted"/>
<keyword evidence="4" id="KW-1185">Reference proteome</keyword>
<reference evidence="3 4" key="1">
    <citation type="journal article" date="2019" name="BMC Genomics">
        <title>New insights from Opisthorchis felineus genome: update on genomics of the epidemiologically important liver flukes.</title>
        <authorList>
            <person name="Ershov N.I."/>
            <person name="Mordvinov V.A."/>
            <person name="Prokhortchouk E.B."/>
            <person name="Pakharukova M.Y."/>
            <person name="Gunbin K.V."/>
            <person name="Ustyantsev K."/>
            <person name="Genaev M.A."/>
            <person name="Blinov A.G."/>
            <person name="Mazur A."/>
            <person name="Boulygina E."/>
            <person name="Tsygankova S."/>
            <person name="Khrameeva E."/>
            <person name="Chekanov N."/>
            <person name="Fan G."/>
            <person name="Xiao A."/>
            <person name="Zhang H."/>
            <person name="Xu X."/>
            <person name="Yang H."/>
            <person name="Solovyev V."/>
            <person name="Lee S.M."/>
            <person name="Liu X."/>
            <person name="Afonnikov D.A."/>
            <person name="Skryabin K.G."/>
        </authorList>
    </citation>
    <scope>NUCLEOTIDE SEQUENCE [LARGE SCALE GENOMIC DNA]</scope>
    <source>
        <strain evidence="3">AK-0245</strain>
        <tissue evidence="3">Whole organism</tissue>
    </source>
</reference>
<feature type="compositionally biased region" description="Polar residues" evidence="2">
    <location>
        <begin position="500"/>
        <end position="513"/>
    </location>
</feature>
<comment type="caution">
    <text evidence="3">The sequence shown here is derived from an EMBL/GenBank/DDBJ whole genome shotgun (WGS) entry which is preliminary data.</text>
</comment>
<evidence type="ECO:0000256" key="1">
    <source>
        <dbReference type="SAM" id="Coils"/>
    </source>
</evidence>
<feature type="compositionally biased region" description="Basic and acidic residues" evidence="2">
    <location>
        <begin position="525"/>
        <end position="548"/>
    </location>
</feature>
<accession>A0A4S2L994</accession>
<dbReference type="EMBL" id="SJOL01008805">
    <property type="protein sequence ID" value="TGZ59572.1"/>
    <property type="molecule type" value="Genomic_DNA"/>
</dbReference>
<dbReference type="OrthoDB" id="6259683at2759"/>
<evidence type="ECO:0000313" key="3">
    <source>
        <dbReference type="EMBL" id="TGZ59573.1"/>
    </source>
</evidence>